<organism evidence="1 2">
    <name type="scientific">Caldibacillus debilis</name>
    <dbReference type="NCBI Taxonomy" id="301148"/>
    <lineage>
        <taxon>Bacteria</taxon>
        <taxon>Bacillati</taxon>
        <taxon>Bacillota</taxon>
        <taxon>Bacilli</taxon>
        <taxon>Bacillales</taxon>
        <taxon>Bacillaceae</taxon>
        <taxon>Caldibacillus</taxon>
    </lineage>
</organism>
<protein>
    <submittedName>
        <fullName evidence="1">Uncharacterized protein</fullName>
    </submittedName>
</protein>
<evidence type="ECO:0000313" key="1">
    <source>
        <dbReference type="EMBL" id="KYD20156.1"/>
    </source>
</evidence>
<dbReference type="AlphaFoldDB" id="A0A150M721"/>
<accession>A0A150M721</accession>
<reference evidence="1 2" key="1">
    <citation type="submission" date="2016-01" db="EMBL/GenBank/DDBJ databases">
        <title>Draft Genome Sequences of Seven Thermophilic Sporeformers Isolated from Foods.</title>
        <authorList>
            <person name="Berendsen E.M."/>
            <person name="Wells-Bennik M.H."/>
            <person name="Krawcyk A.O."/>
            <person name="De Jong A."/>
            <person name="Holsappel S."/>
            <person name="Eijlander R.T."/>
            <person name="Kuipers O.P."/>
        </authorList>
    </citation>
    <scope>NUCLEOTIDE SEQUENCE [LARGE SCALE GENOMIC DNA]</scope>
    <source>
        <strain evidence="1 2">B4135</strain>
    </source>
</reference>
<evidence type="ECO:0000313" key="2">
    <source>
        <dbReference type="Proteomes" id="UP000075683"/>
    </source>
</evidence>
<gene>
    <name evidence="1" type="ORF">B4135_1931</name>
</gene>
<comment type="caution">
    <text evidence="1">The sequence shown here is derived from an EMBL/GenBank/DDBJ whole genome shotgun (WGS) entry which is preliminary data.</text>
</comment>
<sequence length="69" mass="6978">MPENPDGKGGAAAGLPGRTARVPAAGCRLLRVPAAFRFNRPFAGRSSFSGDFACAGVRQPAKTVFTGGG</sequence>
<proteinExistence type="predicted"/>
<dbReference type="EMBL" id="LQYT01000036">
    <property type="protein sequence ID" value="KYD20156.1"/>
    <property type="molecule type" value="Genomic_DNA"/>
</dbReference>
<dbReference type="STRING" id="301148.B4135_1931"/>
<dbReference type="Proteomes" id="UP000075683">
    <property type="component" value="Unassembled WGS sequence"/>
</dbReference>
<name>A0A150M721_9BACI</name>